<sequence>MSRVSAFVASALGRVVLALVLVAVILFGVERCQRARQAGKEAALSAKQGEAALGSGKDAVGAVGAVSGRSSASDDLTRENDDAIRKAPGAEAAVDPRLRDAGLDSLCKRAAYRDSEQCLQRAAAGRVAGTDTGRPSP</sequence>
<evidence type="ECO:0000313" key="4">
    <source>
        <dbReference type="Proteomes" id="UP001589798"/>
    </source>
</evidence>
<feature type="region of interest" description="Disordered" evidence="1">
    <location>
        <begin position="65"/>
        <end position="91"/>
    </location>
</feature>
<evidence type="ECO:0000313" key="3">
    <source>
        <dbReference type="EMBL" id="MFC0204744.1"/>
    </source>
</evidence>
<gene>
    <name evidence="3" type="ORF">ACFFJC_10710</name>
</gene>
<dbReference type="EMBL" id="JBHLWK010000013">
    <property type="protein sequence ID" value="MFC0204744.1"/>
    <property type="molecule type" value="Genomic_DNA"/>
</dbReference>
<accession>A0ABV6CVJ2</accession>
<feature type="compositionally biased region" description="Basic and acidic residues" evidence="1">
    <location>
        <begin position="75"/>
        <end position="85"/>
    </location>
</feature>
<feature type="transmembrane region" description="Helical" evidence="2">
    <location>
        <begin position="6"/>
        <end position="29"/>
    </location>
</feature>
<protein>
    <submittedName>
        <fullName evidence="3">Uncharacterized protein</fullName>
    </submittedName>
</protein>
<evidence type="ECO:0000256" key="1">
    <source>
        <dbReference type="SAM" id="MobiDB-lite"/>
    </source>
</evidence>
<reference evidence="3 4" key="1">
    <citation type="submission" date="2024-09" db="EMBL/GenBank/DDBJ databases">
        <authorList>
            <person name="Sun Q."/>
            <person name="Mori K."/>
        </authorList>
    </citation>
    <scope>NUCLEOTIDE SEQUENCE [LARGE SCALE GENOMIC DNA]</scope>
    <source>
        <strain evidence="3 4">CCM 7706</strain>
    </source>
</reference>
<dbReference type="RefSeq" id="WP_379487505.1">
    <property type="nucleotide sequence ID" value="NZ_JBHLWK010000013.1"/>
</dbReference>
<keyword evidence="2" id="KW-0472">Membrane</keyword>
<proteinExistence type="predicted"/>
<comment type="caution">
    <text evidence="3">The sequence shown here is derived from an EMBL/GenBank/DDBJ whole genome shotgun (WGS) entry which is preliminary data.</text>
</comment>
<feature type="compositionally biased region" description="Low complexity" evidence="1">
    <location>
        <begin position="65"/>
        <end position="74"/>
    </location>
</feature>
<organism evidence="3 4">
    <name type="scientific">Novosphingobium soli</name>
    <dbReference type="NCBI Taxonomy" id="574956"/>
    <lineage>
        <taxon>Bacteria</taxon>
        <taxon>Pseudomonadati</taxon>
        <taxon>Pseudomonadota</taxon>
        <taxon>Alphaproteobacteria</taxon>
        <taxon>Sphingomonadales</taxon>
        <taxon>Sphingomonadaceae</taxon>
        <taxon>Novosphingobium</taxon>
    </lineage>
</organism>
<name>A0ABV6CVJ2_9SPHN</name>
<keyword evidence="4" id="KW-1185">Reference proteome</keyword>
<evidence type="ECO:0000256" key="2">
    <source>
        <dbReference type="SAM" id="Phobius"/>
    </source>
</evidence>
<dbReference type="Proteomes" id="UP001589798">
    <property type="component" value="Unassembled WGS sequence"/>
</dbReference>
<keyword evidence="2" id="KW-0812">Transmembrane</keyword>
<keyword evidence="2" id="KW-1133">Transmembrane helix</keyword>